<dbReference type="AlphaFoldDB" id="A0AAG5CXU3"/>
<sequence length="88" mass="9730">MTCSSLKSTIVTCVIATESEHRMGSSTATSIALVRRRSSRARPDVLRYTSSKSTHPLTTETTLRVSYHMSGMIRIGRMFTMNSLDSSV</sequence>
<dbReference type="EnsemblMetazoa" id="ENSAATROPT003862">
    <property type="protein sequence ID" value="ENSAATROPP003707"/>
    <property type="gene ID" value="ENSAATROPG003053"/>
</dbReference>
<proteinExistence type="predicted"/>
<reference evidence="1" key="1">
    <citation type="submission" date="2024-04" db="UniProtKB">
        <authorList>
            <consortium name="EnsemblMetazoa"/>
        </authorList>
    </citation>
    <scope>IDENTIFICATION</scope>
    <source>
        <strain evidence="1">EBRO</strain>
    </source>
</reference>
<accession>A0AAG5CXU3</accession>
<evidence type="ECO:0000313" key="2">
    <source>
        <dbReference type="Proteomes" id="UP000075880"/>
    </source>
</evidence>
<dbReference type="Proteomes" id="UP000075880">
    <property type="component" value="Unassembled WGS sequence"/>
</dbReference>
<protein>
    <submittedName>
        <fullName evidence="1">Uncharacterized protein</fullName>
    </submittedName>
</protein>
<organism evidence="1 2">
    <name type="scientific">Anopheles atroparvus</name>
    <name type="common">European mosquito</name>
    <dbReference type="NCBI Taxonomy" id="41427"/>
    <lineage>
        <taxon>Eukaryota</taxon>
        <taxon>Metazoa</taxon>
        <taxon>Ecdysozoa</taxon>
        <taxon>Arthropoda</taxon>
        <taxon>Hexapoda</taxon>
        <taxon>Insecta</taxon>
        <taxon>Pterygota</taxon>
        <taxon>Neoptera</taxon>
        <taxon>Endopterygota</taxon>
        <taxon>Diptera</taxon>
        <taxon>Nematocera</taxon>
        <taxon>Culicoidea</taxon>
        <taxon>Culicidae</taxon>
        <taxon>Anophelinae</taxon>
        <taxon>Anopheles</taxon>
    </lineage>
</organism>
<evidence type="ECO:0000313" key="1">
    <source>
        <dbReference type="EnsemblMetazoa" id="ENSAATROPP003707"/>
    </source>
</evidence>
<name>A0AAG5CXU3_ANOAO</name>
<keyword evidence="2" id="KW-1185">Reference proteome</keyword>